<dbReference type="Proteomes" id="UP000031278">
    <property type="component" value="Unassembled WGS sequence"/>
</dbReference>
<dbReference type="EMBL" id="JWLZ01000181">
    <property type="protein sequence ID" value="KHT62235.1"/>
    <property type="molecule type" value="Genomic_DNA"/>
</dbReference>
<evidence type="ECO:0000313" key="8">
    <source>
        <dbReference type="EMBL" id="KHT62235.1"/>
    </source>
</evidence>
<evidence type="ECO:0000256" key="3">
    <source>
        <dbReference type="ARBA" id="ARBA00022692"/>
    </source>
</evidence>
<comment type="subcellular location">
    <subcellularLocation>
        <location evidence="1">Cell membrane</location>
        <topology evidence="1">Single-pass membrane protein</topology>
    </subcellularLocation>
</comment>
<dbReference type="InterPro" id="IPR052027">
    <property type="entry name" value="PspC"/>
</dbReference>
<dbReference type="AlphaFoldDB" id="A0A0B9GBI2"/>
<evidence type="ECO:0000313" key="9">
    <source>
        <dbReference type="Proteomes" id="UP000031278"/>
    </source>
</evidence>
<feature type="domain" description="Phage shock protein PspC N-terminal" evidence="7">
    <location>
        <begin position="3"/>
        <end position="62"/>
    </location>
</feature>
<dbReference type="PANTHER" id="PTHR33885:SF3">
    <property type="entry name" value="PHAGE SHOCK PROTEIN C"/>
    <property type="match status" value="1"/>
</dbReference>
<dbReference type="NCBIfam" id="TIGR02978">
    <property type="entry name" value="phageshock_pspC"/>
    <property type="match status" value="1"/>
</dbReference>
<gene>
    <name evidence="8" type="ORF">RJ45_18395</name>
</gene>
<evidence type="ECO:0000256" key="4">
    <source>
        <dbReference type="ARBA" id="ARBA00022989"/>
    </source>
</evidence>
<keyword evidence="5 6" id="KW-0472">Membrane</keyword>
<organism evidence="8 9">
    <name type="scientific">Photobacterium gaetbulicola</name>
    <dbReference type="NCBI Taxonomy" id="1295392"/>
    <lineage>
        <taxon>Bacteria</taxon>
        <taxon>Pseudomonadati</taxon>
        <taxon>Pseudomonadota</taxon>
        <taxon>Gammaproteobacteria</taxon>
        <taxon>Vibrionales</taxon>
        <taxon>Vibrionaceae</taxon>
        <taxon>Photobacterium</taxon>
    </lineage>
</organism>
<evidence type="ECO:0000256" key="6">
    <source>
        <dbReference type="SAM" id="Phobius"/>
    </source>
</evidence>
<dbReference type="PANTHER" id="PTHR33885">
    <property type="entry name" value="PHAGE SHOCK PROTEIN C"/>
    <property type="match status" value="1"/>
</dbReference>
<accession>A0A0B9GBI2</accession>
<dbReference type="GO" id="GO:0005886">
    <property type="term" value="C:plasma membrane"/>
    <property type="evidence" value="ECO:0007669"/>
    <property type="project" value="UniProtKB-SubCell"/>
</dbReference>
<keyword evidence="3 6" id="KW-0812">Transmembrane</keyword>
<dbReference type="Pfam" id="PF04024">
    <property type="entry name" value="PspC"/>
    <property type="match status" value="1"/>
</dbReference>
<proteinExistence type="predicted"/>
<keyword evidence="4 6" id="KW-1133">Transmembrane helix</keyword>
<name>A0A0B9GBI2_9GAMM</name>
<dbReference type="RefSeq" id="WP_039465762.1">
    <property type="nucleotide sequence ID" value="NZ_JWLZ01000181.1"/>
</dbReference>
<sequence length="129" mass="14957">MNKTLYRDPRNGKLGGVCAGVAEYFGMEIWLVRILTVSAFLLGFSSFVVILAYMAAWLILDKMPEERIQQQTIYREHQVKQKPWQAGKPAGQILHNVETELDKMEQELREMEAYVTSSAFKVDREFRNL</sequence>
<evidence type="ECO:0000256" key="1">
    <source>
        <dbReference type="ARBA" id="ARBA00004162"/>
    </source>
</evidence>
<dbReference type="InterPro" id="IPR007168">
    <property type="entry name" value="Phageshock_PspC_N"/>
</dbReference>
<comment type="caution">
    <text evidence="8">The sequence shown here is derived from an EMBL/GenBank/DDBJ whole genome shotgun (WGS) entry which is preliminary data.</text>
</comment>
<reference evidence="8 9" key="1">
    <citation type="submission" date="2014-12" db="EMBL/GenBank/DDBJ databases">
        <title>Genome sequencing of Photobacterium gaetbulicola AD005a.</title>
        <authorList>
            <person name="Adrian T.G.S."/>
            <person name="Chan K.G."/>
        </authorList>
    </citation>
    <scope>NUCLEOTIDE SEQUENCE [LARGE SCALE GENOMIC DNA]</scope>
    <source>
        <strain evidence="8 9">AD005a</strain>
    </source>
</reference>
<dbReference type="InterPro" id="IPR014320">
    <property type="entry name" value="Phageshock_PspC"/>
</dbReference>
<evidence type="ECO:0000256" key="2">
    <source>
        <dbReference type="ARBA" id="ARBA00022475"/>
    </source>
</evidence>
<feature type="transmembrane region" description="Helical" evidence="6">
    <location>
        <begin position="34"/>
        <end position="60"/>
    </location>
</feature>
<protein>
    <submittedName>
        <fullName evidence="8">Phage-shock protein</fullName>
    </submittedName>
</protein>
<keyword evidence="2" id="KW-1003">Cell membrane</keyword>
<evidence type="ECO:0000256" key="5">
    <source>
        <dbReference type="ARBA" id="ARBA00023136"/>
    </source>
</evidence>
<evidence type="ECO:0000259" key="7">
    <source>
        <dbReference type="Pfam" id="PF04024"/>
    </source>
</evidence>